<organism evidence="2 3">
    <name type="scientific">Elizabethkingia anophelis NUHP1</name>
    <dbReference type="NCBI Taxonomy" id="1338011"/>
    <lineage>
        <taxon>Bacteria</taxon>
        <taxon>Pseudomonadati</taxon>
        <taxon>Bacteroidota</taxon>
        <taxon>Flavobacteriia</taxon>
        <taxon>Flavobacteriales</taxon>
        <taxon>Weeksellaceae</taxon>
        <taxon>Elizabethkingia</taxon>
    </lineage>
</organism>
<dbReference type="RefSeq" id="WP_024564574.1">
    <property type="nucleotide sequence ID" value="NZ_CP007547.1"/>
</dbReference>
<feature type="region of interest" description="Disordered" evidence="1">
    <location>
        <begin position="417"/>
        <end position="447"/>
    </location>
</feature>
<evidence type="ECO:0000256" key="1">
    <source>
        <dbReference type="SAM" id="MobiDB-lite"/>
    </source>
</evidence>
<evidence type="ECO:0000313" key="2">
    <source>
        <dbReference type="EMBL" id="AIL45490.1"/>
    </source>
</evidence>
<proteinExistence type="predicted"/>
<sequence length="979" mass="111120">MEIENKTFHIIPYGKLSGSDKYLQQYNCVQLNISGDKEIKFTIQEVEEELKQIEKQKGKKPEVIIKQKNKLIDSFKELQWIASVSYQINDTPADFSKSTGIADGIDKDFRSCTFPKMLIGGGFVYVAAQFPEKSPYKNAKFKGLYYQALGKPAVVRMEWTDLNDNVLPDNKLIKYGSHVILNIYTEGLYGQEVEVYLYDYDYLDPNDLLKIKNKNFFVREVKYEELKRTSSKDATGTLLNSKGVAEEYNQMLSFKIFIDHTWRTAAKGDGVIEIFPVIRPVNMPEFLEIPNLKKLRVSDSRNADLMSHQVNASNNPAVVNEIVTNIAPYHPCGYSSININEEKRSPYTVFKQDVDTVVKNPYEIIAGQQQKVVKTILIELDDKASTSECNIKQFSPNSESHSGHVFNIIKYPEKGVSENSKKEETSDWSIKTESGKKSSGLGEKSSTKYELGGNDKLKILEKGDKHIKFEARYVYNKLPILIGHFTINYLYRYVWVGNMNATQQYSVEVNSCRYGKQLVNIDVYPNLAWAIRLEYTGDGEIKSSRQLLSDQTYQNSRTATYNRQPTQWIKAGERNLGIKLEAKVINDEDKDEDNDSVDISGEIIEVIKEKIQPIVKLYDMLKGTVNGEGANENTELSNDEQRRLTESRQRVREFAESQNNPDAQAAALARRKAKEKADLKKIKNAFDENARVLKEHGKNKDSKEYKDALKRQKSLQRKKDKFNPDLIRKPINLELTFPDFGLEFEWKRVPITSPAHPELQNKTGIELTGKFEAVPIIGAKVYFDFFGLAQRLHPIALAVVAALDIGMKLIGNGSRIIAEFSIGAEIEGSFEGFYNMATGENSFNSNDRKNNDKHLVELGGKMAFEVLVAIHLQLEKRVVNIFTGTKYEGTLEGGAEVKANADFTGKTKFYSDDSGFYGVPSGKFEGLSFSGSIELKGEFGEQEKKPIFSDERKVEFTYEGIPASEEITLEKFYIIKSEK</sequence>
<gene>
    <name evidence="2" type="ORF">BD94_1715</name>
</gene>
<dbReference type="AlphaFoldDB" id="A0A077EIY5"/>
<dbReference type="eggNOG" id="ENOG502ZAPH">
    <property type="taxonomic scope" value="Bacteria"/>
</dbReference>
<dbReference type="STRING" id="1338011.BD94_1715"/>
<dbReference type="KEGG" id="eao:BD94_1715"/>
<dbReference type="EMBL" id="CP007547">
    <property type="protein sequence ID" value="AIL45490.1"/>
    <property type="molecule type" value="Genomic_DNA"/>
</dbReference>
<evidence type="ECO:0000313" key="3">
    <source>
        <dbReference type="Proteomes" id="UP000028933"/>
    </source>
</evidence>
<reference evidence="2" key="2">
    <citation type="journal article" date="2015" name="Genome Biol. Evol.">
        <title>Complete Genome Sequence and Transcriptomic Analysis of the Novel Pathogen Elizabethkingia anophelis in Response to Oxidative Stress.</title>
        <authorList>
            <person name="Li Y."/>
            <person name="Liu Y."/>
            <person name="Chew S.C."/>
            <person name="Tay M."/>
            <person name="Salido M.M."/>
            <person name="Teo J."/>
            <person name="Lauro F.M."/>
            <person name="Givskov M."/>
            <person name="Yang L."/>
        </authorList>
    </citation>
    <scope>NUCLEOTIDE SEQUENCE</scope>
    <source>
        <strain evidence="2">NUHP1</strain>
    </source>
</reference>
<dbReference type="Proteomes" id="UP000028933">
    <property type="component" value="Chromosome"/>
</dbReference>
<reference evidence="2" key="1">
    <citation type="journal article" date="2013" name="Lancet">
        <title>First case of E anophelis outbreak in an intensive-care unit.</title>
        <authorList>
            <person name="Teo J."/>
            <person name="Tan S.Y."/>
            <person name="Tay M."/>
            <person name="Ding Y."/>
            <person name="Kjelleberg S."/>
            <person name="Givskov M."/>
            <person name="Lin R.T."/>
            <person name="Yang L."/>
        </authorList>
    </citation>
    <scope>NUCLEOTIDE SEQUENCE [LARGE SCALE GENOMIC DNA]</scope>
    <source>
        <strain evidence="2">NUHP1</strain>
    </source>
</reference>
<protein>
    <submittedName>
        <fullName evidence="2">Uncharacterized protein</fullName>
    </submittedName>
</protein>
<accession>A0A077EIY5</accession>
<name>A0A077EIY5_9FLAO</name>
<dbReference type="HOGENOM" id="CLU_303798_0_0_10"/>